<dbReference type="PROSITE" id="PS52016">
    <property type="entry name" value="TONB_DEPENDENT_REC_3"/>
    <property type="match status" value="1"/>
</dbReference>
<evidence type="ECO:0000256" key="5">
    <source>
        <dbReference type="ARBA" id="ARBA00022692"/>
    </source>
</evidence>
<dbReference type="SUPFAM" id="SSF56935">
    <property type="entry name" value="Porins"/>
    <property type="match status" value="1"/>
</dbReference>
<protein>
    <submittedName>
        <fullName evidence="16">TonB-dependent receptor</fullName>
    </submittedName>
</protein>
<dbReference type="AlphaFoldDB" id="A0A4S4ASB7"/>
<evidence type="ECO:0000313" key="16">
    <source>
        <dbReference type="EMBL" id="THF62720.1"/>
    </source>
</evidence>
<evidence type="ECO:0000256" key="1">
    <source>
        <dbReference type="ARBA" id="ARBA00004571"/>
    </source>
</evidence>
<accession>A0A4S4ASB7</accession>
<dbReference type="InterPro" id="IPR000531">
    <property type="entry name" value="Beta-barrel_TonB"/>
</dbReference>
<keyword evidence="7" id="KW-0406">Ion transport</keyword>
<feature type="domain" description="TonB-dependent receptor plug" evidence="15">
    <location>
        <begin position="61"/>
        <end position="168"/>
    </location>
</feature>
<organism evidence="16 17">
    <name type="scientific">Pseudothauera rhizosphaerae</name>
    <dbReference type="NCBI Taxonomy" id="2565932"/>
    <lineage>
        <taxon>Bacteria</taxon>
        <taxon>Pseudomonadati</taxon>
        <taxon>Pseudomonadota</taxon>
        <taxon>Betaproteobacteria</taxon>
        <taxon>Rhodocyclales</taxon>
        <taxon>Zoogloeaceae</taxon>
        <taxon>Pseudothauera</taxon>
    </lineage>
</organism>
<keyword evidence="4" id="KW-0410">Iron transport</keyword>
<evidence type="ECO:0000256" key="7">
    <source>
        <dbReference type="ARBA" id="ARBA00023065"/>
    </source>
</evidence>
<keyword evidence="13" id="KW-0732">Signal</keyword>
<evidence type="ECO:0000256" key="9">
    <source>
        <dbReference type="ARBA" id="ARBA00023136"/>
    </source>
</evidence>
<keyword evidence="10 11" id="KW-0998">Cell outer membrane</keyword>
<dbReference type="Proteomes" id="UP000307956">
    <property type="component" value="Unassembled WGS sequence"/>
</dbReference>
<evidence type="ECO:0000259" key="14">
    <source>
        <dbReference type="Pfam" id="PF00593"/>
    </source>
</evidence>
<evidence type="ECO:0000256" key="6">
    <source>
        <dbReference type="ARBA" id="ARBA00023004"/>
    </source>
</evidence>
<dbReference type="GO" id="GO:0006826">
    <property type="term" value="P:iron ion transport"/>
    <property type="evidence" value="ECO:0007669"/>
    <property type="project" value="UniProtKB-KW"/>
</dbReference>
<reference evidence="16 17" key="1">
    <citation type="submission" date="2019-04" db="EMBL/GenBank/DDBJ databases">
        <title>Azoarcus rhizosphaerae sp. nov. isolated from rhizosphere of Ficus religiosa.</title>
        <authorList>
            <person name="Lin S.-Y."/>
            <person name="Hameed A."/>
            <person name="Hsu Y.-H."/>
            <person name="Young C.-C."/>
        </authorList>
    </citation>
    <scope>NUCLEOTIDE SEQUENCE [LARGE SCALE GENOMIC DNA]</scope>
    <source>
        <strain evidence="16 17">CC-YHH848</strain>
    </source>
</reference>
<dbReference type="Pfam" id="PF07715">
    <property type="entry name" value="Plug"/>
    <property type="match status" value="1"/>
</dbReference>
<dbReference type="CDD" id="cd01347">
    <property type="entry name" value="ligand_gated_channel"/>
    <property type="match status" value="1"/>
</dbReference>
<keyword evidence="5 11" id="KW-0812">Transmembrane</keyword>
<dbReference type="InterPro" id="IPR012910">
    <property type="entry name" value="Plug_dom"/>
</dbReference>
<keyword evidence="17" id="KW-1185">Reference proteome</keyword>
<dbReference type="InterPro" id="IPR036942">
    <property type="entry name" value="Beta-barrel_TonB_sf"/>
</dbReference>
<evidence type="ECO:0000256" key="8">
    <source>
        <dbReference type="ARBA" id="ARBA00023077"/>
    </source>
</evidence>
<dbReference type="PANTHER" id="PTHR32552">
    <property type="entry name" value="FERRICHROME IRON RECEPTOR-RELATED"/>
    <property type="match status" value="1"/>
</dbReference>
<keyword evidence="16" id="KW-0675">Receptor</keyword>
<keyword evidence="3 11" id="KW-1134">Transmembrane beta strand</keyword>
<feature type="signal peptide" evidence="13">
    <location>
        <begin position="1"/>
        <end position="34"/>
    </location>
</feature>
<evidence type="ECO:0000256" key="12">
    <source>
        <dbReference type="RuleBase" id="RU003357"/>
    </source>
</evidence>
<evidence type="ECO:0000256" key="4">
    <source>
        <dbReference type="ARBA" id="ARBA00022496"/>
    </source>
</evidence>
<dbReference type="Gene3D" id="2.40.170.20">
    <property type="entry name" value="TonB-dependent receptor, beta-barrel domain"/>
    <property type="match status" value="1"/>
</dbReference>
<evidence type="ECO:0000256" key="10">
    <source>
        <dbReference type="ARBA" id="ARBA00023237"/>
    </source>
</evidence>
<comment type="subcellular location">
    <subcellularLocation>
        <location evidence="1 11">Cell outer membrane</location>
        <topology evidence="1 11">Multi-pass membrane protein</topology>
    </subcellularLocation>
</comment>
<evidence type="ECO:0000256" key="13">
    <source>
        <dbReference type="SAM" id="SignalP"/>
    </source>
</evidence>
<feature type="domain" description="TonB-dependent receptor-like beta-barrel" evidence="14">
    <location>
        <begin position="264"/>
        <end position="693"/>
    </location>
</feature>
<feature type="chain" id="PRO_5020515684" evidence="13">
    <location>
        <begin position="35"/>
        <end position="729"/>
    </location>
</feature>
<keyword evidence="9 11" id="KW-0472">Membrane</keyword>
<dbReference type="InterPro" id="IPR039426">
    <property type="entry name" value="TonB-dep_rcpt-like"/>
</dbReference>
<evidence type="ECO:0000256" key="2">
    <source>
        <dbReference type="ARBA" id="ARBA00022448"/>
    </source>
</evidence>
<comment type="caution">
    <text evidence="16">The sequence shown here is derived from an EMBL/GenBank/DDBJ whole genome shotgun (WGS) entry which is preliminary data.</text>
</comment>
<dbReference type="PANTHER" id="PTHR32552:SF81">
    <property type="entry name" value="TONB-DEPENDENT OUTER MEMBRANE RECEPTOR"/>
    <property type="match status" value="1"/>
</dbReference>
<keyword evidence="2 11" id="KW-0813">Transport</keyword>
<sequence>MKPSTIRNHPPLRHKRLPVLIQAGLLALPALAHAQGTSAGDEAREELEVVTITAERRETELQKTPLSVGAISQAELEKSGFNHLFDIEKNVAGVTFYKGASNQQSNIIIRGVGTLNMGYTSAVGVYVDDVPLIRAGAAGQWDLPDVERIEVLRGPQGTLYGQNSSAGAVRIISIDPTDEKVGWVSAGVGNHETYETRGYFAGPLKEGVLAASLAFSHREHEGFGKNRTTGDEVYSADVTQARVKFRLTPSDDLDAVLSIDSLLDKSDNGTKSPVNWGAREPRDTYSLMDLDGRLERNGLNLRITKELNDHTSLRSITGWRHWMHDPSRMEHGGLPRVSQDADQTWRQRIFYQEFQLLGDLSEQLSYTTGLVFSREYLHNDNISKTSTDGVTINRSRRITVFDTDDHALYGQIDYRFDDQWTLTAGARYWYSEQEYDAYAWRLDANLDPITQTVGVEGLKKRSEGVTPRLTLGYQWTPDVFVYGSYTEGAKFGGHNRSAGTPQTATVAAEPEEVSAYELGIKSSLFNRRLQVNATLFHNKYTDYLSTVANPTLGGVLYEGTVLTNAGEAVTYGTEVEVRARLARGLDWNLSFAYLKSEFEDFLNPSGSAAGDYTGNELPFAPKITAASGLTYTFPTANGGELSLFGSVQYISEQWSDPANTVPHKVPSRTNWDVGADYRFPGGQWTAGLRVRNLFDKDHVLQKTYTPLYGIEANAYDIPRTIVASLRYDF</sequence>
<proteinExistence type="inferred from homology"/>
<name>A0A4S4ASB7_9RHOO</name>
<dbReference type="RefSeq" id="WP_136384273.1">
    <property type="nucleotide sequence ID" value="NZ_SSOD01000004.1"/>
</dbReference>
<keyword evidence="6" id="KW-0408">Iron</keyword>
<dbReference type="OrthoDB" id="8538693at2"/>
<evidence type="ECO:0000256" key="11">
    <source>
        <dbReference type="PROSITE-ProRule" id="PRU01360"/>
    </source>
</evidence>
<dbReference type="EMBL" id="SSOD01000004">
    <property type="protein sequence ID" value="THF62720.1"/>
    <property type="molecule type" value="Genomic_DNA"/>
</dbReference>
<comment type="similarity">
    <text evidence="11 12">Belongs to the TonB-dependent receptor family.</text>
</comment>
<evidence type="ECO:0000259" key="15">
    <source>
        <dbReference type="Pfam" id="PF07715"/>
    </source>
</evidence>
<dbReference type="GO" id="GO:0009279">
    <property type="term" value="C:cell outer membrane"/>
    <property type="evidence" value="ECO:0007669"/>
    <property type="project" value="UniProtKB-SubCell"/>
</dbReference>
<evidence type="ECO:0000256" key="3">
    <source>
        <dbReference type="ARBA" id="ARBA00022452"/>
    </source>
</evidence>
<gene>
    <name evidence="16" type="ORF">E6O51_07110</name>
</gene>
<keyword evidence="8 12" id="KW-0798">TonB box</keyword>
<evidence type="ECO:0000313" key="17">
    <source>
        <dbReference type="Proteomes" id="UP000307956"/>
    </source>
</evidence>
<dbReference type="Pfam" id="PF00593">
    <property type="entry name" value="TonB_dep_Rec_b-barrel"/>
    <property type="match status" value="1"/>
</dbReference>